<comment type="subunit">
    <text evidence="9">Homodimer, forms a heterotetramer with a Cas1 homodimer.</text>
</comment>
<name>A0A921GD71_9FIRM</name>
<protein>
    <recommendedName>
        <fullName evidence="9">CRISPR-associated endoribonuclease Cas2</fullName>
        <ecNumber evidence="9">3.1.-.-</ecNumber>
    </recommendedName>
</protein>
<dbReference type="EMBL" id="DYWV01000322">
    <property type="protein sequence ID" value="HJF41115.1"/>
    <property type="molecule type" value="Genomic_DNA"/>
</dbReference>
<comment type="caution">
    <text evidence="10">The sequence shown here is derived from an EMBL/GenBank/DDBJ whole genome shotgun (WGS) entry which is preliminary data.</text>
</comment>
<gene>
    <name evidence="9 10" type="primary">cas2</name>
    <name evidence="10" type="ORF">K8V91_09345</name>
</gene>
<evidence type="ECO:0000256" key="4">
    <source>
        <dbReference type="ARBA" id="ARBA00022723"/>
    </source>
</evidence>
<evidence type="ECO:0000256" key="7">
    <source>
        <dbReference type="ARBA" id="ARBA00022842"/>
    </source>
</evidence>
<evidence type="ECO:0000313" key="11">
    <source>
        <dbReference type="Proteomes" id="UP000749320"/>
    </source>
</evidence>
<sequence>MRYRIMRLMVMFDLPMETSEQRKAYRIFRKKLINEGFLMIQYSVYVRVCVNRKAANFLEKRVSTFLPKEGIIQTLMLTEKQYNDMHFLVGKEKDDVRNSSGRTIIL</sequence>
<evidence type="ECO:0000256" key="8">
    <source>
        <dbReference type="ARBA" id="ARBA00023118"/>
    </source>
</evidence>
<comment type="cofactor">
    <cofactor evidence="1 9">
        <name>Mg(2+)</name>
        <dbReference type="ChEBI" id="CHEBI:18420"/>
    </cofactor>
</comment>
<evidence type="ECO:0000256" key="1">
    <source>
        <dbReference type="ARBA" id="ARBA00001946"/>
    </source>
</evidence>
<reference evidence="10" key="2">
    <citation type="submission" date="2021-09" db="EMBL/GenBank/DDBJ databases">
        <authorList>
            <person name="Gilroy R."/>
        </authorList>
    </citation>
    <scope>NUCLEOTIDE SEQUENCE</scope>
    <source>
        <strain evidence="10">CHK193-16274</strain>
    </source>
</reference>
<dbReference type="InterPro" id="IPR021127">
    <property type="entry name" value="CRISPR_associated_Cas2"/>
</dbReference>
<keyword evidence="6 9" id="KW-0378">Hydrolase</keyword>
<dbReference type="GO" id="GO:0016787">
    <property type="term" value="F:hydrolase activity"/>
    <property type="evidence" value="ECO:0007669"/>
    <property type="project" value="UniProtKB-KW"/>
</dbReference>
<evidence type="ECO:0000313" key="10">
    <source>
        <dbReference type="EMBL" id="HJF41115.1"/>
    </source>
</evidence>
<proteinExistence type="inferred from homology"/>
<keyword evidence="8 9" id="KW-0051">Antiviral defense</keyword>
<comment type="function">
    <text evidence="9">CRISPR (clustered regularly interspaced short palindromic repeat), is an adaptive immune system that provides protection against mobile genetic elements (viruses, transposable elements and conjugative plasmids). CRISPR clusters contain sequences complementary to antecedent mobile elements and target invading nucleic acids. CRISPR clusters are transcribed and processed into CRISPR RNA (crRNA). Functions as a ssRNA-specific endoribonuclease. Involved in the integration of spacer DNA into the CRISPR cassette.</text>
</comment>
<dbReference type="SUPFAM" id="SSF143430">
    <property type="entry name" value="TTP0101/SSO1404-like"/>
    <property type="match status" value="1"/>
</dbReference>
<organism evidence="10 11">
    <name type="scientific">Thomasclavelia spiroformis</name>
    <dbReference type="NCBI Taxonomy" id="29348"/>
    <lineage>
        <taxon>Bacteria</taxon>
        <taxon>Bacillati</taxon>
        <taxon>Bacillota</taxon>
        <taxon>Erysipelotrichia</taxon>
        <taxon>Erysipelotrichales</taxon>
        <taxon>Coprobacillaceae</taxon>
        <taxon>Thomasclavelia</taxon>
    </lineage>
</organism>
<keyword evidence="5 9" id="KW-0255">Endonuclease</keyword>
<evidence type="ECO:0000256" key="6">
    <source>
        <dbReference type="ARBA" id="ARBA00022801"/>
    </source>
</evidence>
<evidence type="ECO:0000256" key="2">
    <source>
        <dbReference type="ARBA" id="ARBA00009959"/>
    </source>
</evidence>
<reference evidence="10" key="1">
    <citation type="journal article" date="2021" name="PeerJ">
        <title>Extensive microbial diversity within the chicken gut microbiome revealed by metagenomics and culture.</title>
        <authorList>
            <person name="Gilroy R."/>
            <person name="Ravi A."/>
            <person name="Getino M."/>
            <person name="Pursley I."/>
            <person name="Horton D.L."/>
            <person name="Alikhan N.F."/>
            <person name="Baker D."/>
            <person name="Gharbi K."/>
            <person name="Hall N."/>
            <person name="Watson M."/>
            <person name="Adriaenssens E.M."/>
            <person name="Foster-Nyarko E."/>
            <person name="Jarju S."/>
            <person name="Secka A."/>
            <person name="Antonio M."/>
            <person name="Oren A."/>
            <person name="Chaudhuri R.R."/>
            <person name="La Ragione R."/>
            <person name="Hildebrand F."/>
            <person name="Pallen M.J."/>
        </authorList>
    </citation>
    <scope>NUCLEOTIDE SEQUENCE</scope>
    <source>
        <strain evidence="10">CHK193-16274</strain>
    </source>
</reference>
<dbReference type="GO" id="GO:0046872">
    <property type="term" value="F:metal ion binding"/>
    <property type="evidence" value="ECO:0007669"/>
    <property type="project" value="UniProtKB-UniRule"/>
</dbReference>
<dbReference type="EC" id="3.1.-.-" evidence="9"/>
<dbReference type="InterPro" id="IPR019199">
    <property type="entry name" value="Virulence_VapD/CRISPR_Cas2"/>
</dbReference>
<dbReference type="GO" id="GO:0051607">
    <property type="term" value="P:defense response to virus"/>
    <property type="evidence" value="ECO:0007669"/>
    <property type="project" value="UniProtKB-UniRule"/>
</dbReference>
<evidence type="ECO:0000256" key="9">
    <source>
        <dbReference type="HAMAP-Rule" id="MF_01471"/>
    </source>
</evidence>
<accession>A0A921GD71</accession>
<comment type="similarity">
    <text evidence="2 9">Belongs to the CRISPR-associated endoribonuclease Cas2 protein family.</text>
</comment>
<dbReference type="HAMAP" id="MF_01471">
    <property type="entry name" value="Cas2"/>
    <property type="match status" value="1"/>
</dbReference>
<evidence type="ECO:0000256" key="5">
    <source>
        <dbReference type="ARBA" id="ARBA00022759"/>
    </source>
</evidence>
<keyword evidence="3 9" id="KW-0540">Nuclease</keyword>
<keyword evidence="4 9" id="KW-0479">Metal-binding</keyword>
<dbReference type="Proteomes" id="UP000749320">
    <property type="component" value="Unassembled WGS sequence"/>
</dbReference>
<dbReference type="Pfam" id="PF09827">
    <property type="entry name" value="CRISPR_Cas2"/>
    <property type="match status" value="1"/>
</dbReference>
<dbReference type="GO" id="GO:0043571">
    <property type="term" value="P:maintenance of CRISPR repeat elements"/>
    <property type="evidence" value="ECO:0007669"/>
    <property type="project" value="UniProtKB-UniRule"/>
</dbReference>
<keyword evidence="7 9" id="KW-0460">Magnesium</keyword>
<feature type="binding site" evidence="9">
    <location>
        <position position="13"/>
    </location>
    <ligand>
        <name>Mg(2+)</name>
        <dbReference type="ChEBI" id="CHEBI:18420"/>
        <note>catalytic</note>
    </ligand>
</feature>
<dbReference type="NCBIfam" id="TIGR01573">
    <property type="entry name" value="cas2"/>
    <property type="match status" value="1"/>
</dbReference>
<dbReference type="AlphaFoldDB" id="A0A921GD71"/>
<dbReference type="GO" id="GO:0004521">
    <property type="term" value="F:RNA endonuclease activity"/>
    <property type="evidence" value="ECO:0007669"/>
    <property type="project" value="InterPro"/>
</dbReference>
<evidence type="ECO:0000256" key="3">
    <source>
        <dbReference type="ARBA" id="ARBA00022722"/>
    </source>
</evidence>